<reference evidence="1 2" key="1">
    <citation type="submission" date="2023-03" db="EMBL/GenBank/DDBJ databases">
        <title>Genome sequence of Lichtheimia ornata CBS 291.66.</title>
        <authorList>
            <person name="Mohabir J.T."/>
            <person name="Shea T.P."/>
            <person name="Kurbessoian T."/>
            <person name="Berby B."/>
            <person name="Fontaine J."/>
            <person name="Livny J."/>
            <person name="Gnirke A."/>
            <person name="Stajich J.E."/>
            <person name="Cuomo C.A."/>
        </authorList>
    </citation>
    <scope>NUCLEOTIDE SEQUENCE [LARGE SCALE GENOMIC DNA]</scope>
    <source>
        <strain evidence="1">CBS 291.66</strain>
    </source>
</reference>
<accession>A0AAD7XUN2</accession>
<evidence type="ECO:0000313" key="2">
    <source>
        <dbReference type="Proteomes" id="UP001234581"/>
    </source>
</evidence>
<evidence type="ECO:0000313" key="1">
    <source>
        <dbReference type="EMBL" id="KAJ8657664.1"/>
    </source>
</evidence>
<dbReference type="InterPro" id="IPR032675">
    <property type="entry name" value="LRR_dom_sf"/>
</dbReference>
<comment type="caution">
    <text evidence="1">The sequence shown here is derived from an EMBL/GenBank/DDBJ whole genome shotgun (WGS) entry which is preliminary data.</text>
</comment>
<dbReference type="GeneID" id="83214140"/>
<dbReference type="Gene3D" id="3.80.10.10">
    <property type="entry name" value="Ribonuclease Inhibitor"/>
    <property type="match status" value="2"/>
</dbReference>
<dbReference type="Proteomes" id="UP001234581">
    <property type="component" value="Unassembled WGS sequence"/>
</dbReference>
<sequence>MPESRWESLCRQHSITVDHCEHAILITELTCAIGNGIRQLLQQLNDRAVSLTACVQYDLALQDAAIMREMAPRSCLGYLRACNVYSSQGRQWAVIDMCNQGLAAVAHDDPGYHQLQAIMDDAKEITSRRVDFLSKLPLDIVACNLTPRIMDSIMPFNSNKRSPLFYVSRAWHQRILQVTDGLTFYAKTSNIETLTEGHHHLLRFSPFVTRLDVHGKVNGLASFCARQGGPSLCDLFTRGNFTKLTTLNIQVDGGSKILFPTRLKSALEMLGSRLRHLSIIRNKDYSTSHGCSVNLSDIVSCCDNLVSLTIERIPLTLSSNIECTEMRHLRIIQEPPRITSQNGLITMLTMFPFLTFLAINPSLEPSILAQIYYHCPLLEQLVYWDSDRPCRDTPTATTTTTSNNISRRICVANHQLNLTMESIALCMIQYADSLGSFEYQGMFSDNGDDRLALTMLAFGSFTTLRVISFNDVDASCIPFLLWVIQHAPHIQSITLHDPAMDALVIDAIIHLEHVHTLNLKTHDPRTLLPFMKHHVRLGNRSTLRHIQVSTTNTMCNALWFREMANLQNLESFELCIPKRILDTFAPFFEQMARGCENLKSLKLVADETADGSSMPTIETCVIEALMSFHNLNRLTLHASIISDSSLVFLAKMNNLRHLELRINRFIDPITMRRLRSAIHTVVIEPWRPQ</sequence>
<keyword evidence="2" id="KW-1185">Reference proteome</keyword>
<dbReference type="RefSeq" id="XP_058342577.1">
    <property type="nucleotide sequence ID" value="XM_058486755.1"/>
</dbReference>
<name>A0AAD7XUN2_9FUNG</name>
<dbReference type="EMBL" id="JARTCD010000030">
    <property type="protein sequence ID" value="KAJ8657664.1"/>
    <property type="molecule type" value="Genomic_DNA"/>
</dbReference>
<dbReference type="AlphaFoldDB" id="A0AAD7XUN2"/>
<proteinExistence type="predicted"/>
<dbReference type="SUPFAM" id="SSF52047">
    <property type="entry name" value="RNI-like"/>
    <property type="match status" value="1"/>
</dbReference>
<gene>
    <name evidence="1" type="ORF">O0I10_006730</name>
</gene>
<protein>
    <submittedName>
        <fullName evidence="1">Uncharacterized protein</fullName>
    </submittedName>
</protein>
<organism evidence="1 2">
    <name type="scientific">Lichtheimia ornata</name>
    <dbReference type="NCBI Taxonomy" id="688661"/>
    <lineage>
        <taxon>Eukaryota</taxon>
        <taxon>Fungi</taxon>
        <taxon>Fungi incertae sedis</taxon>
        <taxon>Mucoromycota</taxon>
        <taxon>Mucoromycotina</taxon>
        <taxon>Mucoromycetes</taxon>
        <taxon>Mucorales</taxon>
        <taxon>Lichtheimiaceae</taxon>
        <taxon>Lichtheimia</taxon>
    </lineage>
</organism>